<sequence>MKRIFSSMVNEFFAVPLSPPRYLSFSELSHASVRVSWEAASQLWLHPTSGDSEQEVMLKTKTPKATVGGLSPTKEYTLQVYVLNGSQEALFAKRKFVIEDLKNASQARNNRRNAGAASGKNLTSVGSSAAEHSGGAEPTPPPPNAVLVHTAKDKAEKKRQKGAQPKGSGEATRSQPHAEAGVTQTPPPAPKSSQRSPASSERESLGKEKPTKDSLRRGSHFQCDTSAMTDIVLLVDGSWSIGRSNFKLIKEFLSTLISPFSIAHDKIRVGLSQYSSDPRTEWDLGAYTTREQVLEAVRNLRYKGGNTFTGLALTHVLEQNLKPDAGARLEAEKLVILLTDGKSQDDANLAAQTLKNMGIEIFAIGVKNADEAELKQVASEPLELTVYNVLDFPLLSNLVGRLTRVLCARIKEKSKENAGSPVKDIPTDMGPQLSPTDLKISAVTSKSMHLTWSPPLRPPKKYRIVYYPSKGGTPKEVILDGAVSSLRLSNLTSHTEYLVSVFPIYDTAVGDGLRGVTSTLPLSSPRSLRVSELSHNSMRLSWKAAPGATQYLVLCSAAPDGAEDYTMEVKVAQPEVLLDGLSPSTEYSVAVYAMYGEDASDPASIQETTLPLSPPRYLSFSELSHASVRVSWEAASQAVKAHHVTYEASGGSNTGEVEVPGTATSTVLRPLSSLTQYFISVRSTYDEGDSFPITGNVTTLKVPPPRALKVTELSGNSLRLQWEAVAASDVVVYQIKWSTAAGEKPQELSIAGNVATAILPGLQKNTDYKISIWAYYKDGARSDTVSIQHRTNSRSPPTNLFIDSESPTSLQVHWKPPEGRVQHYKITYSPVSDTGAQQTIMASGKSSSVTLQSLLPDRAYKVTVSAVHYTGESESTSATGRTGE</sequence>
<dbReference type="InterPro" id="IPR003961">
    <property type="entry name" value="FN3_dom"/>
</dbReference>
<feature type="domain" description="Fibronectin type-III" evidence="10">
    <location>
        <begin position="524"/>
        <end position="613"/>
    </location>
</feature>
<dbReference type="Gene3D" id="3.40.50.410">
    <property type="entry name" value="von Willebrand factor, type A domain"/>
    <property type="match status" value="1"/>
</dbReference>
<keyword evidence="12" id="KW-1185">Reference proteome</keyword>
<evidence type="ECO:0000256" key="6">
    <source>
        <dbReference type="ARBA" id="ARBA00023119"/>
    </source>
</evidence>
<dbReference type="InterPro" id="IPR036465">
    <property type="entry name" value="vWFA_dom_sf"/>
</dbReference>
<dbReference type="SUPFAM" id="SSF49265">
    <property type="entry name" value="Fibronectin type III"/>
    <property type="match status" value="4"/>
</dbReference>
<name>A0A8B9V1P3_9AVES</name>
<evidence type="ECO:0000256" key="5">
    <source>
        <dbReference type="ARBA" id="ARBA00022737"/>
    </source>
</evidence>
<evidence type="ECO:0000256" key="8">
    <source>
        <dbReference type="SAM" id="MobiDB-lite"/>
    </source>
</evidence>
<dbReference type="FunFam" id="2.60.40.10:FF:000234">
    <property type="entry name" value="Collagen, type XII, alpha 1"/>
    <property type="match status" value="2"/>
</dbReference>
<evidence type="ECO:0000256" key="7">
    <source>
        <dbReference type="ARBA" id="ARBA00023180"/>
    </source>
</evidence>
<feature type="region of interest" description="Disordered" evidence="8">
    <location>
        <begin position="106"/>
        <end position="221"/>
    </location>
</feature>
<dbReference type="InterPro" id="IPR013783">
    <property type="entry name" value="Ig-like_fold"/>
</dbReference>
<keyword evidence="6" id="KW-0176">Collagen</keyword>
<feature type="domain" description="Fibronectin type-III" evidence="10">
    <location>
        <begin position="796"/>
        <end position="884"/>
    </location>
</feature>
<dbReference type="Pfam" id="PF00041">
    <property type="entry name" value="fn3"/>
    <property type="match status" value="5"/>
</dbReference>
<dbReference type="SUPFAM" id="SSF53300">
    <property type="entry name" value="vWA-like"/>
    <property type="match status" value="1"/>
</dbReference>
<feature type="domain" description="VWFA" evidence="9">
    <location>
        <begin position="230"/>
        <end position="402"/>
    </location>
</feature>
<feature type="domain" description="Fibronectin type-III" evidence="10">
    <location>
        <begin position="434"/>
        <end position="523"/>
    </location>
</feature>
<comment type="subcellular location">
    <subcellularLocation>
        <location evidence="1">Secreted</location>
        <location evidence="1">Extracellular space</location>
        <location evidence="1">Extracellular matrix</location>
    </subcellularLocation>
</comment>
<organism evidence="11 12">
    <name type="scientific">Anas zonorhyncha</name>
    <name type="common">Eastern spot-billed duck</name>
    <dbReference type="NCBI Taxonomy" id="75864"/>
    <lineage>
        <taxon>Eukaryota</taxon>
        <taxon>Metazoa</taxon>
        <taxon>Chordata</taxon>
        <taxon>Craniata</taxon>
        <taxon>Vertebrata</taxon>
        <taxon>Euteleostomi</taxon>
        <taxon>Archelosauria</taxon>
        <taxon>Archosauria</taxon>
        <taxon>Dinosauria</taxon>
        <taxon>Saurischia</taxon>
        <taxon>Theropoda</taxon>
        <taxon>Coelurosauria</taxon>
        <taxon>Aves</taxon>
        <taxon>Neognathae</taxon>
        <taxon>Galloanserae</taxon>
        <taxon>Anseriformes</taxon>
        <taxon>Anatidae</taxon>
        <taxon>Anatinae</taxon>
        <taxon>Anas</taxon>
    </lineage>
</organism>
<dbReference type="SMART" id="SM00327">
    <property type="entry name" value="VWA"/>
    <property type="match status" value="1"/>
</dbReference>
<evidence type="ECO:0008006" key="13">
    <source>
        <dbReference type="Google" id="ProtNLM"/>
    </source>
</evidence>
<accession>A0A8B9V1P3</accession>
<feature type="domain" description="Fibronectin type-III" evidence="10">
    <location>
        <begin position="614"/>
        <end position="703"/>
    </location>
</feature>
<dbReference type="FunFam" id="2.60.40.10:FF:000480">
    <property type="entry name" value="Collagen, type XII, alpha 1"/>
    <property type="match status" value="1"/>
</dbReference>
<dbReference type="InterPro" id="IPR036116">
    <property type="entry name" value="FN3_sf"/>
</dbReference>
<dbReference type="SMART" id="SM00060">
    <property type="entry name" value="FN3"/>
    <property type="match status" value="6"/>
</dbReference>
<feature type="compositionally biased region" description="Basic and acidic residues" evidence="8">
    <location>
        <begin position="200"/>
        <end position="216"/>
    </location>
</feature>
<dbReference type="Pfam" id="PF00092">
    <property type="entry name" value="VWA"/>
    <property type="match status" value="1"/>
</dbReference>
<feature type="domain" description="Fibronectin type-III" evidence="10">
    <location>
        <begin position="19"/>
        <end position="104"/>
    </location>
</feature>
<dbReference type="PANTHER" id="PTHR24020:SF39">
    <property type="entry name" value="COLLAGEN ALPHA-1(XX) CHAIN"/>
    <property type="match status" value="1"/>
</dbReference>
<evidence type="ECO:0000256" key="3">
    <source>
        <dbReference type="ARBA" id="ARBA00022530"/>
    </source>
</evidence>
<dbReference type="InterPro" id="IPR002035">
    <property type="entry name" value="VWF_A"/>
</dbReference>
<feature type="domain" description="Fibronectin type-III" evidence="10">
    <location>
        <begin position="704"/>
        <end position="795"/>
    </location>
</feature>
<evidence type="ECO:0000259" key="9">
    <source>
        <dbReference type="PROSITE" id="PS50234"/>
    </source>
</evidence>
<evidence type="ECO:0000259" key="10">
    <source>
        <dbReference type="PROSITE" id="PS50853"/>
    </source>
</evidence>
<keyword evidence="3" id="KW-0272">Extracellular matrix</keyword>
<evidence type="ECO:0000313" key="11">
    <source>
        <dbReference type="Ensembl" id="ENSAZOP00000015907.1"/>
    </source>
</evidence>
<feature type="compositionally biased region" description="Low complexity" evidence="8">
    <location>
        <begin position="106"/>
        <end position="121"/>
    </location>
</feature>
<protein>
    <recommendedName>
        <fullName evidence="13">Collagen alpha-1(XX) chain</fullName>
    </recommendedName>
</protein>
<dbReference type="FunFam" id="3.40.50.410:FF:000001">
    <property type="entry name" value="Collagen, type XII, alpha 1"/>
    <property type="match status" value="1"/>
</dbReference>
<keyword evidence="5" id="KW-0677">Repeat</keyword>
<dbReference type="GO" id="GO:0005581">
    <property type="term" value="C:collagen trimer"/>
    <property type="evidence" value="ECO:0007669"/>
    <property type="project" value="UniProtKB-KW"/>
</dbReference>
<evidence type="ECO:0000256" key="1">
    <source>
        <dbReference type="ARBA" id="ARBA00004498"/>
    </source>
</evidence>
<proteinExistence type="predicted"/>
<dbReference type="PROSITE" id="PS50853">
    <property type="entry name" value="FN3"/>
    <property type="match status" value="6"/>
</dbReference>
<keyword evidence="7" id="KW-0325">Glycoprotein</keyword>
<dbReference type="PRINTS" id="PR00453">
    <property type="entry name" value="VWFADOMAIN"/>
</dbReference>
<dbReference type="InterPro" id="IPR050525">
    <property type="entry name" value="ECM_Assembly_Org"/>
</dbReference>
<dbReference type="PROSITE" id="PS50234">
    <property type="entry name" value="VWFA"/>
    <property type="match status" value="1"/>
</dbReference>
<dbReference type="FunFam" id="2.60.40.10:FF:000974">
    <property type="entry name" value="Collagen alpha-1(XX) chain"/>
    <property type="match status" value="1"/>
</dbReference>
<reference evidence="11" key="2">
    <citation type="submission" date="2025-09" db="UniProtKB">
        <authorList>
            <consortium name="Ensembl"/>
        </authorList>
    </citation>
    <scope>IDENTIFICATION</scope>
</reference>
<reference evidence="11" key="1">
    <citation type="submission" date="2025-08" db="UniProtKB">
        <authorList>
            <consortium name="Ensembl"/>
        </authorList>
    </citation>
    <scope>IDENTIFICATION</scope>
</reference>
<dbReference type="Gene3D" id="2.60.40.10">
    <property type="entry name" value="Immunoglobulins"/>
    <property type="match status" value="6"/>
</dbReference>
<evidence type="ECO:0000256" key="2">
    <source>
        <dbReference type="ARBA" id="ARBA00022525"/>
    </source>
</evidence>
<evidence type="ECO:0000313" key="12">
    <source>
        <dbReference type="Proteomes" id="UP000694549"/>
    </source>
</evidence>
<dbReference type="CDD" id="cd01482">
    <property type="entry name" value="vWA_collagen_alphaI-XII-like"/>
    <property type="match status" value="1"/>
</dbReference>
<dbReference type="AlphaFoldDB" id="A0A8B9V1P3"/>
<dbReference type="Proteomes" id="UP000694549">
    <property type="component" value="Unplaced"/>
</dbReference>
<keyword evidence="2" id="KW-0964">Secreted</keyword>
<dbReference type="FunFam" id="2.60.40.10:FF:000638">
    <property type="entry name" value="von Willebrand factor A domain-containing 1"/>
    <property type="match status" value="1"/>
</dbReference>
<evidence type="ECO:0000256" key="4">
    <source>
        <dbReference type="ARBA" id="ARBA00022729"/>
    </source>
</evidence>
<keyword evidence="4" id="KW-0732">Signal</keyword>
<dbReference type="Ensembl" id="ENSAZOT00000017105.1">
    <property type="protein sequence ID" value="ENSAZOP00000015907.1"/>
    <property type="gene ID" value="ENSAZOG00000010286.1"/>
</dbReference>
<dbReference type="PANTHER" id="PTHR24020">
    <property type="entry name" value="COLLAGEN ALPHA"/>
    <property type="match status" value="1"/>
</dbReference>
<dbReference type="CDD" id="cd00063">
    <property type="entry name" value="FN3"/>
    <property type="match status" value="6"/>
</dbReference>